<dbReference type="PANTHER" id="PTHR23521">
    <property type="entry name" value="TRANSPORTER MFS SUPERFAMILY"/>
    <property type="match status" value="1"/>
</dbReference>
<protein>
    <submittedName>
        <fullName evidence="6">MFS transporter</fullName>
    </submittedName>
</protein>
<evidence type="ECO:0000313" key="6">
    <source>
        <dbReference type="EMBL" id="MFC3207668.1"/>
    </source>
</evidence>
<dbReference type="SUPFAM" id="SSF103473">
    <property type="entry name" value="MFS general substrate transporter"/>
    <property type="match status" value="1"/>
</dbReference>
<keyword evidence="2 4" id="KW-1133">Transmembrane helix</keyword>
<feature type="transmembrane region" description="Helical" evidence="4">
    <location>
        <begin position="110"/>
        <end position="130"/>
    </location>
</feature>
<dbReference type="Gene3D" id="1.20.1250.20">
    <property type="entry name" value="MFS general substrate transporter like domains"/>
    <property type="match status" value="2"/>
</dbReference>
<dbReference type="InterPro" id="IPR036259">
    <property type="entry name" value="MFS_trans_sf"/>
</dbReference>
<keyword evidence="7" id="KW-1185">Reference proteome</keyword>
<evidence type="ECO:0000259" key="5">
    <source>
        <dbReference type="PROSITE" id="PS50850"/>
    </source>
</evidence>
<accession>A0ABV7KGJ3</accession>
<dbReference type="EMBL" id="JBHRTK010000015">
    <property type="protein sequence ID" value="MFC3207668.1"/>
    <property type="molecule type" value="Genomic_DNA"/>
</dbReference>
<evidence type="ECO:0000256" key="1">
    <source>
        <dbReference type="ARBA" id="ARBA00022692"/>
    </source>
</evidence>
<name>A0ABV7KGJ3_9HYPH</name>
<feature type="transmembrane region" description="Helical" evidence="4">
    <location>
        <begin position="169"/>
        <end position="190"/>
    </location>
</feature>
<evidence type="ECO:0000256" key="4">
    <source>
        <dbReference type="SAM" id="Phobius"/>
    </source>
</evidence>
<feature type="transmembrane region" description="Helical" evidence="4">
    <location>
        <begin position="202"/>
        <end position="222"/>
    </location>
</feature>
<comment type="caution">
    <text evidence="6">The sequence shown here is derived from an EMBL/GenBank/DDBJ whole genome shotgun (WGS) entry which is preliminary data.</text>
</comment>
<evidence type="ECO:0000256" key="3">
    <source>
        <dbReference type="ARBA" id="ARBA00023136"/>
    </source>
</evidence>
<feature type="transmembrane region" description="Helical" evidence="4">
    <location>
        <begin position="330"/>
        <end position="347"/>
    </location>
</feature>
<dbReference type="InterPro" id="IPR011701">
    <property type="entry name" value="MFS"/>
</dbReference>
<gene>
    <name evidence="6" type="ORF">ACFOHJ_15690</name>
</gene>
<dbReference type="InterPro" id="IPR020846">
    <property type="entry name" value="MFS_dom"/>
</dbReference>
<feature type="transmembrane region" description="Helical" evidence="4">
    <location>
        <begin position="353"/>
        <end position="377"/>
    </location>
</feature>
<feature type="transmembrane region" description="Helical" evidence="4">
    <location>
        <begin position="274"/>
        <end position="293"/>
    </location>
</feature>
<organism evidence="6 7">
    <name type="scientific">Aquamicrobium soli</name>
    <dbReference type="NCBI Taxonomy" id="1811518"/>
    <lineage>
        <taxon>Bacteria</taxon>
        <taxon>Pseudomonadati</taxon>
        <taxon>Pseudomonadota</taxon>
        <taxon>Alphaproteobacteria</taxon>
        <taxon>Hyphomicrobiales</taxon>
        <taxon>Phyllobacteriaceae</taxon>
        <taxon>Aquamicrobium</taxon>
    </lineage>
</organism>
<dbReference type="Pfam" id="PF07690">
    <property type="entry name" value="MFS_1"/>
    <property type="match status" value="1"/>
</dbReference>
<proteinExistence type="predicted"/>
<feature type="transmembrane region" description="Helical" evidence="4">
    <location>
        <begin position="299"/>
        <end position="318"/>
    </location>
</feature>
<feature type="transmembrane region" description="Helical" evidence="4">
    <location>
        <begin position="142"/>
        <end position="163"/>
    </location>
</feature>
<feature type="transmembrane region" description="Helical" evidence="4">
    <location>
        <begin position="47"/>
        <end position="69"/>
    </location>
</feature>
<keyword evidence="3 4" id="KW-0472">Membrane</keyword>
<dbReference type="RefSeq" id="WP_378222050.1">
    <property type="nucleotide sequence ID" value="NZ_JBHRTK010000015.1"/>
</dbReference>
<evidence type="ECO:0000256" key="2">
    <source>
        <dbReference type="ARBA" id="ARBA00022989"/>
    </source>
</evidence>
<dbReference type="Proteomes" id="UP001595583">
    <property type="component" value="Unassembled WGS sequence"/>
</dbReference>
<dbReference type="InterPro" id="IPR047200">
    <property type="entry name" value="MFS_YcaD-like"/>
</dbReference>
<reference evidence="7" key="1">
    <citation type="journal article" date="2019" name="Int. J. Syst. Evol. Microbiol.">
        <title>The Global Catalogue of Microorganisms (GCM) 10K type strain sequencing project: providing services to taxonomists for standard genome sequencing and annotation.</title>
        <authorList>
            <consortium name="The Broad Institute Genomics Platform"/>
            <consortium name="The Broad Institute Genome Sequencing Center for Infectious Disease"/>
            <person name="Wu L."/>
            <person name="Ma J."/>
        </authorList>
    </citation>
    <scope>NUCLEOTIDE SEQUENCE [LARGE SCALE GENOMIC DNA]</scope>
    <source>
        <strain evidence="7">KCTC 52165</strain>
    </source>
</reference>
<dbReference type="PROSITE" id="PS50850">
    <property type="entry name" value="MFS"/>
    <property type="match status" value="1"/>
</dbReference>
<dbReference type="CDD" id="cd17477">
    <property type="entry name" value="MFS_YcaD_like"/>
    <property type="match status" value="1"/>
</dbReference>
<sequence>MSAPQTPPARMPLAALFGVIASVTVFGVAQGLSYPLFTFLMQKQGMSSGAIGLSAAMTPLGLMVSSLFVPTLVRLFGSRGLAVGSAASAALLFVFIGFTQNWLAWYPARFLIGLAVNPLYILGEVWLITLAPPARRGRLLGIFNAVTGAGYASGPLSLALLGTEGWPPFLVGICGFSACAAILFVAARRFDRFDDGVRHGGALHFWLVAPTLLLAVTVAAATQQSMYSLLPVFGKGYLLGEATISTLISVMSVGNIVLQLPLGMAAERFGGRRMILACAMTNMTGALLLPLIVTTPLQWPVLLVMGGVGYGVYTMALVELGDRFSGSALVAGNAAFGLMWGVGGIIGPPGSGFLIEMIGPIGLPAVVVTLSVLLILFSTLRSRLRRA</sequence>
<dbReference type="PANTHER" id="PTHR23521:SF3">
    <property type="entry name" value="MFS TRANSPORTER"/>
    <property type="match status" value="1"/>
</dbReference>
<feature type="transmembrane region" description="Helical" evidence="4">
    <location>
        <begin position="81"/>
        <end position="98"/>
    </location>
</feature>
<evidence type="ECO:0000313" key="7">
    <source>
        <dbReference type="Proteomes" id="UP001595583"/>
    </source>
</evidence>
<feature type="transmembrane region" description="Helical" evidence="4">
    <location>
        <begin position="242"/>
        <end position="262"/>
    </location>
</feature>
<feature type="domain" description="Major facilitator superfamily (MFS) profile" evidence="5">
    <location>
        <begin position="15"/>
        <end position="383"/>
    </location>
</feature>
<keyword evidence="1 4" id="KW-0812">Transmembrane</keyword>